<keyword evidence="5" id="KW-0408">Iron</keyword>
<keyword evidence="7" id="KW-0234">DNA repair</keyword>
<keyword evidence="1" id="KW-0004">4Fe-4S</keyword>
<evidence type="ECO:0000256" key="2">
    <source>
        <dbReference type="ARBA" id="ARBA00022723"/>
    </source>
</evidence>
<dbReference type="RefSeq" id="WP_005947077.1">
    <property type="nucleotide sequence ID" value="NZ_CP028103.1"/>
</dbReference>
<evidence type="ECO:0000259" key="8">
    <source>
        <dbReference type="Pfam" id="PF03167"/>
    </source>
</evidence>
<evidence type="ECO:0000256" key="6">
    <source>
        <dbReference type="ARBA" id="ARBA00023014"/>
    </source>
</evidence>
<keyword evidence="6" id="KW-0411">Iron-sulfur</keyword>
<dbReference type="PANTHER" id="PTHR33693:SF1">
    <property type="entry name" value="TYPE-4 URACIL-DNA GLYCOSYLASE"/>
    <property type="match status" value="1"/>
</dbReference>
<dbReference type="PANTHER" id="PTHR33693">
    <property type="entry name" value="TYPE-5 URACIL-DNA GLYCOSYLASE"/>
    <property type="match status" value="1"/>
</dbReference>
<evidence type="ECO:0000256" key="4">
    <source>
        <dbReference type="ARBA" id="ARBA00022801"/>
    </source>
</evidence>
<dbReference type="Pfam" id="PF03167">
    <property type="entry name" value="UDG"/>
    <property type="match status" value="1"/>
</dbReference>
<keyword evidence="10" id="KW-1185">Reference proteome</keyword>
<accession>A0ABM6U4J5</accession>
<feature type="domain" description="Uracil-DNA glycosylase-like" evidence="8">
    <location>
        <begin position="36"/>
        <end position="188"/>
    </location>
</feature>
<dbReference type="SUPFAM" id="SSF52141">
    <property type="entry name" value="Uracil-DNA glycosylase-like"/>
    <property type="match status" value="1"/>
</dbReference>
<dbReference type="InterPro" id="IPR005122">
    <property type="entry name" value="Uracil-DNA_glycosylase-like"/>
</dbReference>
<reference evidence="10" key="1">
    <citation type="journal article" date="2018" name="MSphere">
        <title>Fusobacterium Genomics Using MinION and Illumina Sequencing Enables Genome Completion and Correction.</title>
        <authorList>
            <person name="Todd S.M."/>
            <person name="Settlage R.E."/>
            <person name="Lahmers K.K."/>
            <person name="Slade D.J."/>
        </authorList>
    </citation>
    <scope>NUCLEOTIDE SEQUENCE [LARGE SCALE GENOMIC DNA]</scope>
    <source>
        <strain evidence="10">ATCC 27725</strain>
    </source>
</reference>
<evidence type="ECO:0000256" key="1">
    <source>
        <dbReference type="ARBA" id="ARBA00022485"/>
    </source>
</evidence>
<dbReference type="Gene3D" id="3.40.470.10">
    <property type="entry name" value="Uracil-DNA glycosylase-like domain"/>
    <property type="match status" value="1"/>
</dbReference>
<dbReference type="EMBL" id="CP028103">
    <property type="protein sequence ID" value="AVQ31233.1"/>
    <property type="molecule type" value="Genomic_DNA"/>
</dbReference>
<dbReference type="InterPro" id="IPR051536">
    <property type="entry name" value="UDG_Type-4/5"/>
</dbReference>
<keyword evidence="3" id="KW-0227">DNA damage</keyword>
<evidence type="ECO:0000256" key="3">
    <source>
        <dbReference type="ARBA" id="ARBA00022763"/>
    </source>
</evidence>
<keyword evidence="2" id="KW-0479">Metal-binding</keyword>
<evidence type="ECO:0000256" key="5">
    <source>
        <dbReference type="ARBA" id="ARBA00023004"/>
    </source>
</evidence>
<sequence>MMKNEEVGELWETIKFEVGGLGSNYGEGAARKLLIGSGNKEASVLFIGDDPELYQNEDLKVASGSSGEFLIKLCDIEGILPDEYYITTLAKKDCKFRDYMEDDQNELLEMLDMQIALINPEIVVALGSEAARALLKREVKIGEERGKFIQWVGGIKLLLTYDVNFVKKSRNDSGKKSKVAIEFWSDLKLLKEEMSKGYGEEDY</sequence>
<proteinExistence type="predicted"/>
<dbReference type="GeneID" id="77468011"/>
<dbReference type="InterPro" id="IPR036895">
    <property type="entry name" value="Uracil-DNA_glycosylase-like_sf"/>
</dbReference>
<evidence type="ECO:0000256" key="7">
    <source>
        <dbReference type="ARBA" id="ARBA00023204"/>
    </source>
</evidence>
<keyword evidence="4" id="KW-0378">Hydrolase</keyword>
<evidence type="ECO:0000313" key="10">
    <source>
        <dbReference type="Proteomes" id="UP000241238"/>
    </source>
</evidence>
<name>A0ABM6U4J5_FUSVA</name>
<organism evidence="9 10">
    <name type="scientific">Fusobacterium varium ATCC 27725</name>
    <dbReference type="NCBI Taxonomy" id="469618"/>
    <lineage>
        <taxon>Bacteria</taxon>
        <taxon>Fusobacteriati</taxon>
        <taxon>Fusobacteriota</taxon>
        <taxon>Fusobacteriia</taxon>
        <taxon>Fusobacteriales</taxon>
        <taxon>Fusobacteriaceae</taxon>
        <taxon>Fusobacterium</taxon>
    </lineage>
</organism>
<evidence type="ECO:0000313" key="9">
    <source>
        <dbReference type="EMBL" id="AVQ31233.1"/>
    </source>
</evidence>
<gene>
    <name evidence="9" type="ORF">C4N18_08405</name>
</gene>
<protein>
    <submittedName>
        <fullName evidence="9">Uracil-DNA glycosylase</fullName>
    </submittedName>
</protein>
<dbReference type="Proteomes" id="UP000241238">
    <property type="component" value="Chromosome"/>
</dbReference>